<sequence length="296" mass="30676">MQLLIAIILSLLLAVHGLRKKSLSTSGAAAGLLVGLITFNHPHPVFGVILVAFYLSGSRVTKIGRETKLRIEEEYHEAGQRNVWQVVCNGGVGTLLALTHLSLVVSGNACHLDKPLSIAYLAHYACCAGDTFASEIGTAFASKSSLPILITSGRRVPHGTNGGITPIGTLASFAGGSLMGVVAFFVARFAPGRLLECGDELVVSWFVRQPLLMLLVLGGAFGLGGSMIDSVLGATLQATYHDVKSGRIVKATSSGGASKSDVKLVSGVPLFNNDVVNLLASGITAAIGYAVVSAHV</sequence>
<comment type="similarity">
    <text evidence="2">Belongs to the TMEM19 family.</text>
</comment>
<evidence type="ECO:0000256" key="1">
    <source>
        <dbReference type="ARBA" id="ARBA00004141"/>
    </source>
</evidence>
<reference evidence="8 9" key="1">
    <citation type="submission" date="2016-07" db="EMBL/GenBank/DDBJ databases">
        <title>Pervasive Adenine N6-methylation of Active Genes in Fungi.</title>
        <authorList>
            <consortium name="DOE Joint Genome Institute"/>
            <person name="Mondo S.J."/>
            <person name="Dannebaum R.O."/>
            <person name="Kuo R.C."/>
            <person name="Labutti K."/>
            <person name="Haridas S."/>
            <person name="Kuo A."/>
            <person name="Salamov A."/>
            <person name="Ahrendt S.R."/>
            <person name="Lipzen A."/>
            <person name="Sullivan W."/>
            <person name="Andreopoulos W.B."/>
            <person name="Clum A."/>
            <person name="Lindquist E."/>
            <person name="Daum C."/>
            <person name="Ramamoorthy G.K."/>
            <person name="Gryganskyi A."/>
            <person name="Culley D."/>
            <person name="Magnuson J.K."/>
            <person name="James T.Y."/>
            <person name="O'Malley M.A."/>
            <person name="Stajich J.E."/>
            <person name="Spatafora J.W."/>
            <person name="Visel A."/>
            <person name="Grigoriev I.V."/>
        </authorList>
    </citation>
    <scope>NUCLEOTIDE SEQUENCE [LARGE SCALE GENOMIC DNA]</scope>
    <source>
        <strain evidence="8 9">PL171</strain>
    </source>
</reference>
<dbReference type="PANTHER" id="PTHR13353:SF5">
    <property type="entry name" value="TRANSMEMBRANE PROTEIN 19"/>
    <property type="match status" value="1"/>
</dbReference>
<evidence type="ECO:0000313" key="8">
    <source>
        <dbReference type="EMBL" id="ORZ27176.1"/>
    </source>
</evidence>
<accession>A0A1Y2GY23</accession>
<organism evidence="8 9">
    <name type="scientific">Catenaria anguillulae PL171</name>
    <dbReference type="NCBI Taxonomy" id="765915"/>
    <lineage>
        <taxon>Eukaryota</taxon>
        <taxon>Fungi</taxon>
        <taxon>Fungi incertae sedis</taxon>
        <taxon>Blastocladiomycota</taxon>
        <taxon>Blastocladiomycetes</taxon>
        <taxon>Blastocladiales</taxon>
        <taxon>Catenariaceae</taxon>
        <taxon>Catenaria</taxon>
    </lineage>
</organism>
<dbReference type="EMBL" id="MCFL01000381">
    <property type="protein sequence ID" value="ORZ27176.1"/>
    <property type="molecule type" value="Genomic_DNA"/>
</dbReference>
<feature type="non-terminal residue" evidence="8">
    <location>
        <position position="296"/>
    </location>
</feature>
<feature type="transmembrane region" description="Helical" evidence="6">
    <location>
        <begin position="27"/>
        <end position="55"/>
    </location>
</feature>
<proteinExistence type="inferred from homology"/>
<feature type="transmembrane region" description="Helical" evidence="6">
    <location>
        <begin position="210"/>
        <end position="228"/>
    </location>
</feature>
<evidence type="ECO:0000256" key="4">
    <source>
        <dbReference type="ARBA" id="ARBA00022989"/>
    </source>
</evidence>
<feature type="chain" id="PRO_5013186475" evidence="7">
    <location>
        <begin position="18"/>
        <end position="296"/>
    </location>
</feature>
<dbReference type="AlphaFoldDB" id="A0A1Y2GY23"/>
<evidence type="ECO:0000256" key="7">
    <source>
        <dbReference type="SAM" id="SignalP"/>
    </source>
</evidence>
<dbReference type="InterPro" id="IPR002794">
    <property type="entry name" value="DUF92_TMEM19"/>
</dbReference>
<keyword evidence="4 6" id="KW-1133">Transmembrane helix</keyword>
<dbReference type="STRING" id="765915.A0A1Y2GY23"/>
<evidence type="ECO:0000256" key="3">
    <source>
        <dbReference type="ARBA" id="ARBA00022692"/>
    </source>
</evidence>
<dbReference type="Pfam" id="PF01940">
    <property type="entry name" value="DUF92"/>
    <property type="match status" value="1"/>
</dbReference>
<evidence type="ECO:0000256" key="5">
    <source>
        <dbReference type="ARBA" id="ARBA00023136"/>
    </source>
</evidence>
<evidence type="ECO:0000256" key="2">
    <source>
        <dbReference type="ARBA" id="ARBA00009012"/>
    </source>
</evidence>
<feature type="transmembrane region" description="Helical" evidence="6">
    <location>
        <begin position="164"/>
        <end position="190"/>
    </location>
</feature>
<gene>
    <name evidence="8" type="ORF">BCR44DRAFT_125638</name>
</gene>
<dbReference type="Proteomes" id="UP000193411">
    <property type="component" value="Unassembled WGS sequence"/>
</dbReference>
<evidence type="ECO:0000256" key="6">
    <source>
        <dbReference type="SAM" id="Phobius"/>
    </source>
</evidence>
<dbReference type="PANTHER" id="PTHR13353">
    <property type="entry name" value="TRANSMEMBRANE PROTEIN 19"/>
    <property type="match status" value="1"/>
</dbReference>
<keyword evidence="7" id="KW-0732">Signal</keyword>
<comment type="subcellular location">
    <subcellularLocation>
        <location evidence="1">Membrane</location>
        <topology evidence="1">Multi-pass membrane protein</topology>
    </subcellularLocation>
</comment>
<feature type="signal peptide" evidence="7">
    <location>
        <begin position="1"/>
        <end position="17"/>
    </location>
</feature>
<keyword evidence="9" id="KW-1185">Reference proteome</keyword>
<dbReference type="GO" id="GO:0016020">
    <property type="term" value="C:membrane"/>
    <property type="evidence" value="ECO:0007669"/>
    <property type="project" value="UniProtKB-SubCell"/>
</dbReference>
<keyword evidence="5 6" id="KW-0472">Membrane</keyword>
<protein>
    <submittedName>
        <fullName evidence="8">Integral membrane protein DUF92-domain-containing protein</fullName>
    </submittedName>
</protein>
<name>A0A1Y2GY23_9FUNG</name>
<evidence type="ECO:0000313" key="9">
    <source>
        <dbReference type="Proteomes" id="UP000193411"/>
    </source>
</evidence>
<dbReference type="OrthoDB" id="30881at2759"/>
<comment type="caution">
    <text evidence="8">The sequence shown here is derived from an EMBL/GenBank/DDBJ whole genome shotgun (WGS) entry which is preliminary data.</text>
</comment>
<keyword evidence="3 6" id="KW-0812">Transmembrane</keyword>